<feature type="transmembrane region" description="Helical" evidence="2">
    <location>
        <begin position="1286"/>
        <end position="1315"/>
    </location>
</feature>
<comment type="caution">
    <text evidence="5">The sequence shown here is derived from an EMBL/GenBank/DDBJ whole genome shotgun (WGS) entry which is preliminary data.</text>
</comment>
<dbReference type="GO" id="GO:0016740">
    <property type="term" value="F:transferase activity"/>
    <property type="evidence" value="ECO:0007669"/>
    <property type="project" value="InterPro"/>
</dbReference>
<feature type="transmembrane region" description="Helical" evidence="2">
    <location>
        <begin position="420"/>
        <end position="441"/>
    </location>
</feature>
<name>A0A1J4N1K7_9ACTN</name>
<dbReference type="EMBL" id="JZDQ02000039">
    <property type="protein sequence ID" value="OIJ24440.1"/>
    <property type="molecule type" value="Genomic_DNA"/>
</dbReference>
<keyword evidence="6" id="KW-1185">Reference proteome</keyword>
<evidence type="ECO:0000313" key="6">
    <source>
        <dbReference type="Proteomes" id="UP000033772"/>
    </source>
</evidence>
<keyword evidence="2" id="KW-0812">Transmembrane</keyword>
<gene>
    <name evidence="5" type="ORF">UG56_022915</name>
</gene>
<feature type="domain" description="Alpha-(1-&gt;3)-arabinofuranosyltransferase N-terminal GT-C" evidence="3">
    <location>
        <begin position="31"/>
        <end position="698"/>
    </location>
</feature>
<accession>A0A1J4N1K7</accession>
<evidence type="ECO:0000259" key="3">
    <source>
        <dbReference type="Pfam" id="PF11847"/>
    </source>
</evidence>
<dbReference type="Proteomes" id="UP000033772">
    <property type="component" value="Unassembled WGS sequence"/>
</dbReference>
<protein>
    <recommendedName>
        <fullName evidence="7">Arabinofuranan 3-O-arabinosyltransferase</fullName>
    </recommendedName>
</protein>
<dbReference type="Pfam" id="PF11847">
    <property type="entry name" value="GT-C_AftD"/>
    <property type="match status" value="1"/>
</dbReference>
<feature type="compositionally biased region" description="Low complexity" evidence="1">
    <location>
        <begin position="1379"/>
        <end position="1400"/>
    </location>
</feature>
<evidence type="ECO:0008006" key="7">
    <source>
        <dbReference type="Google" id="ProtNLM"/>
    </source>
</evidence>
<feature type="transmembrane region" description="Helical" evidence="2">
    <location>
        <begin position="332"/>
        <end position="355"/>
    </location>
</feature>
<feature type="region of interest" description="Disordered" evidence="1">
    <location>
        <begin position="1379"/>
        <end position="1422"/>
    </location>
</feature>
<feature type="transmembrane region" description="Helical" evidence="2">
    <location>
        <begin position="1358"/>
        <end position="1376"/>
    </location>
</feature>
<dbReference type="InterPro" id="IPR021798">
    <property type="entry name" value="AftD_N"/>
</dbReference>
<proteinExistence type="predicted"/>
<keyword evidence="2" id="KW-0472">Membrane</keyword>
<evidence type="ECO:0000256" key="1">
    <source>
        <dbReference type="SAM" id="MobiDB-lite"/>
    </source>
</evidence>
<feature type="region of interest" description="Disordered" evidence="1">
    <location>
        <begin position="730"/>
        <end position="756"/>
    </location>
</feature>
<organism evidence="5 6">
    <name type="scientific">Nocardioides luteus</name>
    <dbReference type="NCBI Taxonomy" id="1844"/>
    <lineage>
        <taxon>Bacteria</taxon>
        <taxon>Bacillati</taxon>
        <taxon>Actinomycetota</taxon>
        <taxon>Actinomycetes</taxon>
        <taxon>Propionibacteriales</taxon>
        <taxon>Nocardioidaceae</taxon>
        <taxon>Nocardioides</taxon>
    </lineage>
</organism>
<feature type="domain" description="Arabinofuranosyltransferase D third carbohydrate binding module" evidence="4">
    <location>
        <begin position="951"/>
        <end position="1079"/>
    </location>
</feature>
<dbReference type="InterPro" id="IPR056997">
    <property type="entry name" value="CBM_AftD"/>
</dbReference>
<dbReference type="STRING" id="1844.UG56_022915"/>
<feature type="transmembrane region" description="Helical" evidence="2">
    <location>
        <begin position="1327"/>
        <end position="1346"/>
    </location>
</feature>
<dbReference type="InterPro" id="IPR008979">
    <property type="entry name" value="Galactose-bd-like_sf"/>
</dbReference>
<evidence type="ECO:0000259" key="4">
    <source>
        <dbReference type="Pfam" id="PF24607"/>
    </source>
</evidence>
<reference evidence="5" key="1">
    <citation type="submission" date="2016-10" db="EMBL/GenBank/DDBJ databases">
        <title>Draft Genome Sequence of Nocardioides luteus Strain BAFB, an Alkane-Degrading Bacterium Isolated from JP-7 Polluted Soil.</title>
        <authorList>
            <person name="Brown L."/>
            <person name="Ruiz O.N."/>
            <person name="Gunasekera T."/>
        </authorList>
    </citation>
    <scope>NUCLEOTIDE SEQUENCE [LARGE SCALE GENOMIC DNA]</scope>
    <source>
        <strain evidence="5">BAFB</strain>
    </source>
</reference>
<evidence type="ECO:0000313" key="5">
    <source>
        <dbReference type="EMBL" id="OIJ24440.1"/>
    </source>
</evidence>
<feature type="transmembrane region" description="Helical" evidence="2">
    <location>
        <begin position="106"/>
        <end position="126"/>
    </location>
</feature>
<feature type="transmembrane region" description="Helical" evidence="2">
    <location>
        <begin position="188"/>
        <end position="218"/>
    </location>
</feature>
<feature type="transmembrane region" description="Helical" evidence="2">
    <location>
        <begin position="1245"/>
        <end position="1266"/>
    </location>
</feature>
<evidence type="ECO:0000256" key="2">
    <source>
        <dbReference type="SAM" id="Phobius"/>
    </source>
</evidence>
<dbReference type="Gene3D" id="2.60.120.260">
    <property type="entry name" value="Galactose-binding domain-like"/>
    <property type="match status" value="1"/>
</dbReference>
<dbReference type="SUPFAM" id="SSF49785">
    <property type="entry name" value="Galactose-binding domain-like"/>
    <property type="match status" value="2"/>
</dbReference>
<feature type="compositionally biased region" description="Basic residues" evidence="1">
    <location>
        <begin position="1411"/>
        <end position="1422"/>
    </location>
</feature>
<feature type="transmembrane region" description="Helical" evidence="2">
    <location>
        <begin position="225"/>
        <end position="244"/>
    </location>
</feature>
<feature type="transmembrane region" description="Helical" evidence="2">
    <location>
        <begin position="158"/>
        <end position="176"/>
    </location>
</feature>
<sequence>MTPDPSSAIPAASGSASATSRLRITAYVAILTAITFTQAPGRIVADTKFDLSADPWAFLGRAMTMWDAQGAFGQVQNQAIGYLWPMGPFYGLGQLAQLPEWVIQRLWWALLLNLAFLGVLAVASELRLGRPWAQVAGAAAYVLTPRVMTILGANSVELWPTAVAPWVLLAVIRASGTTTTKDLVRWCAVAALAVACAGGVNATAVSAVLVPGVIFLLTRTGLRRFAALALWGVFTILATLWWTIPLVLQGRYIPPFLDYIETAAVTASTTGLLPTLLGTSDWVAYADPLYYPAGESLHATPYLILDAAAVVAIGLAGLAGVGRGRRHPESRFLIGCVLAGVVLVGIGYTGALAGWGAEARQDLVDGALAAVRNSHKYDAVLRLGLAAGVVLTVETILHRVELARASTASTNATSARAAQWLRRVFVIAVVASLAGLAVPWVRGQVPPPGSIENVPGFWTDAADYLSENDDGGVTLVVPAARFGDYLWGSTHDEVLQPYADSRWAVRGVVPLAEPGNVVWLDRVTEELERGTPSADLAPMLAKAGVTRLLVRNDLHWGTTGAPPPSLVHATLDQSPGLSREASFGTEFGNTTFHREQGTRVLVDGGLAGEYPPIEIYEVDDAASGATLIPARTTVMGDPGEPASGAQAVLTPDDTRADEDAEEPADVILTDGQRRRTTLFSGVRANSSSTRTTEEGVDSDKPESFHRYLEDQERWQSTVVWRGVEAVEASSSAATPEEVPVDRGAAPSAALDGDPGTAWRTEGGWGHSPEGAWLRVRFEDEVDLGKVTITLPKNVIGVERLELVAGAQMRKVYAPLPGEEATYDLTGFSARNLTITARGATGYGPWGISELDIDGVDAQRLVALPKPPGDATIRKIRLGRDTDRSGCINQGGVLYCEPFLAAGGDDGDHLDRLVTLTREESFGVTGTVSLRRDHAYAAAAADLAGVDITAPSSGDIAQSALAMIDGDQGTSWRAPSTGPAAVTLVLPERQRIKSLRLLVNEAAAVSIPTEVEITDLRRPKKRTVTRHVGDDGKVAVPAGWRTDRLRIRITETDAAYDQPSSRADAKELPVGVSELQVNGRALGDGRLRAGCAAGPRIQVGDRLLRTSVNGSLADLLRGGEVPLKVCGTSPLTLAAGENTLLADPVGALRVDSLELSSDVIAAAEPPEAVEVERNDRDAAVSASVSAETYDRVLVLPQNINPGATATLDGKALRAQRVDGWQQGWIVPAGAGGEVHFGFAPEGTYRAGLLAGAGGAALVLVLALVTSWRRRGTPPSLELFPEAAPWRWYDAGVLVLVAGLLAGWWGALAAVVAWLLPRLTGRRPDLVRLLAAGSGAALLAGALAVEILPTAWDLPWDPPAWAAQALSLVAVVLAAAAASAGPRPATGSAADSAAGSVTTTVRRNGRRPEGRQPRRRITLRSKKR</sequence>
<dbReference type="Pfam" id="PF24607">
    <property type="entry name" value="CBM_AftD"/>
    <property type="match status" value="1"/>
</dbReference>
<feature type="transmembrane region" description="Helical" evidence="2">
    <location>
        <begin position="299"/>
        <end position="320"/>
    </location>
</feature>
<keyword evidence="2" id="KW-1133">Transmembrane helix</keyword>